<reference evidence="3" key="1">
    <citation type="journal article" date="2009" name="Science">
        <title>The B73 maize genome: complexity, diversity, and dynamics.</title>
        <authorList>
            <person name="Schnable P.S."/>
            <person name="Ware D."/>
            <person name="Fulton R.S."/>
            <person name="Stein J.C."/>
            <person name="Wei F."/>
            <person name="Pasternak S."/>
            <person name="Liang C."/>
            <person name="Zhang J."/>
            <person name="Fulton L."/>
            <person name="Graves T.A."/>
            <person name="Minx P."/>
            <person name="Reily A.D."/>
            <person name="Courtney L."/>
            <person name="Kruchowski S.S."/>
            <person name="Tomlinson C."/>
            <person name="Strong C."/>
            <person name="Delehaunty K."/>
            <person name="Fronick C."/>
            <person name="Courtney B."/>
            <person name="Rock S.M."/>
            <person name="Belter E."/>
            <person name="Du F."/>
            <person name="Kim K."/>
            <person name="Abbott R.M."/>
            <person name="Cotton M."/>
            <person name="Levy A."/>
            <person name="Marchetto P."/>
            <person name="Ochoa K."/>
            <person name="Jackson S.M."/>
            <person name="Gillam B."/>
            <person name="Chen W."/>
            <person name="Yan L."/>
            <person name="Higginbotham J."/>
            <person name="Cardenas M."/>
            <person name="Waligorski J."/>
            <person name="Applebaum E."/>
            <person name="Phelps L."/>
            <person name="Falcone J."/>
            <person name="Kanchi K."/>
            <person name="Thane T."/>
            <person name="Scimone A."/>
            <person name="Thane N."/>
            <person name="Henke J."/>
            <person name="Wang T."/>
            <person name="Ruppert J."/>
            <person name="Shah N."/>
            <person name="Rotter K."/>
            <person name="Hodges J."/>
            <person name="Ingenthron E."/>
            <person name="Cordes M."/>
            <person name="Kohlberg S."/>
            <person name="Sgro J."/>
            <person name="Delgado B."/>
            <person name="Mead K."/>
            <person name="Chinwalla A."/>
            <person name="Leonard S."/>
            <person name="Crouse K."/>
            <person name="Collura K."/>
            <person name="Kudrna D."/>
            <person name="Currie J."/>
            <person name="He R."/>
            <person name="Angelova A."/>
            <person name="Rajasekar S."/>
            <person name="Mueller T."/>
            <person name="Lomeli R."/>
            <person name="Scara G."/>
            <person name="Ko A."/>
            <person name="Delaney K."/>
            <person name="Wissotski M."/>
            <person name="Lopez G."/>
            <person name="Campos D."/>
            <person name="Braidotti M."/>
            <person name="Ashley E."/>
            <person name="Golser W."/>
            <person name="Kim H."/>
            <person name="Lee S."/>
            <person name="Lin J."/>
            <person name="Dujmic Z."/>
            <person name="Kim W."/>
            <person name="Talag J."/>
            <person name="Zuccolo A."/>
            <person name="Fan C."/>
            <person name="Sebastian A."/>
            <person name="Kramer M."/>
            <person name="Spiegel L."/>
            <person name="Nascimento L."/>
            <person name="Zutavern T."/>
            <person name="Miller B."/>
            <person name="Ambroise C."/>
            <person name="Muller S."/>
            <person name="Spooner W."/>
            <person name="Narechania A."/>
            <person name="Ren L."/>
            <person name="Wei S."/>
            <person name="Kumari S."/>
            <person name="Faga B."/>
            <person name="Levy M.J."/>
            <person name="McMahan L."/>
            <person name="Van Buren P."/>
            <person name="Vaughn M.W."/>
            <person name="Ying K."/>
            <person name="Yeh C.-T."/>
            <person name="Emrich S.J."/>
            <person name="Jia Y."/>
            <person name="Kalyanaraman A."/>
            <person name="Hsia A.-P."/>
            <person name="Barbazuk W.B."/>
            <person name="Baucom R.S."/>
            <person name="Brutnell T.P."/>
            <person name="Carpita N.C."/>
            <person name="Chaparro C."/>
            <person name="Chia J.-M."/>
            <person name="Deragon J.-M."/>
            <person name="Estill J.C."/>
            <person name="Fu Y."/>
            <person name="Jeddeloh J.A."/>
            <person name="Han Y."/>
            <person name="Lee H."/>
            <person name="Li P."/>
            <person name="Lisch D.R."/>
            <person name="Liu S."/>
            <person name="Liu Z."/>
            <person name="Nagel D.H."/>
            <person name="McCann M.C."/>
            <person name="SanMiguel P."/>
            <person name="Myers A.M."/>
            <person name="Nettleton D."/>
            <person name="Nguyen J."/>
            <person name="Penning B.W."/>
            <person name="Ponnala L."/>
            <person name="Schneider K.L."/>
            <person name="Schwartz D.C."/>
            <person name="Sharma A."/>
            <person name="Soderlund C."/>
            <person name="Springer N.M."/>
            <person name="Sun Q."/>
            <person name="Wang H."/>
            <person name="Waterman M."/>
            <person name="Westerman R."/>
            <person name="Wolfgruber T.K."/>
            <person name="Yang L."/>
            <person name="Yu Y."/>
            <person name="Zhang L."/>
            <person name="Zhou S."/>
            <person name="Zhu Q."/>
            <person name="Bennetzen J.L."/>
            <person name="Dawe R.K."/>
            <person name="Jiang J."/>
            <person name="Jiang N."/>
            <person name="Presting G.G."/>
            <person name="Wessler S.R."/>
            <person name="Aluru S."/>
            <person name="Martienssen R.A."/>
            <person name="Clifton S.W."/>
            <person name="McCombie W.R."/>
            <person name="Wing R.A."/>
            <person name="Wilson R.K."/>
        </authorList>
    </citation>
    <scope>NUCLEOTIDE SEQUENCE [LARGE SCALE GENOMIC DNA]</scope>
    <source>
        <strain evidence="3">cv. B73</strain>
    </source>
</reference>
<keyword evidence="3" id="KW-1185">Reference proteome</keyword>
<sequence>MYTYRKMGVIRLLVGMMSRDPLPLTTDIVFDKKGYEITYSMEDKNFIPASHVIFREEYRNDGGGGMDKDYEQEDKSPEHAFKKHKIDGKGGGASSMAEGLGDGEDTPMLGAAAISPLETAIEPVPAVIPMLHVYTAYYMSPFAWPNLGRFEAA</sequence>
<evidence type="ECO:0000313" key="3">
    <source>
        <dbReference type="Proteomes" id="UP000007305"/>
    </source>
</evidence>
<dbReference type="PANTHER" id="PTHR33170:SF8">
    <property type="entry name" value="OS07G0485366 PROTEIN"/>
    <property type="match status" value="1"/>
</dbReference>
<dbReference type="Proteomes" id="UP000007305">
    <property type="component" value="Chromosome 5"/>
</dbReference>
<name>A0A804PFY5_MAIZE</name>
<dbReference type="PANTHER" id="PTHR33170">
    <property type="entry name" value="DUF4283 DOMAIN-CONTAINING PROTEIN-RELATED"/>
    <property type="match status" value="1"/>
</dbReference>
<proteinExistence type="predicted"/>
<reference evidence="2" key="2">
    <citation type="submission" date="2019-07" db="EMBL/GenBank/DDBJ databases">
        <authorList>
            <person name="Seetharam A."/>
            <person name="Woodhouse M."/>
            <person name="Cannon E."/>
        </authorList>
    </citation>
    <scope>NUCLEOTIDE SEQUENCE [LARGE SCALE GENOMIC DNA]</scope>
    <source>
        <strain evidence="2">cv. B73</strain>
    </source>
</reference>
<organism evidence="2 3">
    <name type="scientific">Zea mays</name>
    <name type="common">Maize</name>
    <dbReference type="NCBI Taxonomy" id="4577"/>
    <lineage>
        <taxon>Eukaryota</taxon>
        <taxon>Viridiplantae</taxon>
        <taxon>Streptophyta</taxon>
        <taxon>Embryophyta</taxon>
        <taxon>Tracheophyta</taxon>
        <taxon>Spermatophyta</taxon>
        <taxon>Magnoliopsida</taxon>
        <taxon>Liliopsida</taxon>
        <taxon>Poales</taxon>
        <taxon>Poaceae</taxon>
        <taxon>PACMAD clade</taxon>
        <taxon>Panicoideae</taxon>
        <taxon>Andropogonodae</taxon>
        <taxon>Andropogoneae</taxon>
        <taxon>Tripsacinae</taxon>
        <taxon>Zea</taxon>
    </lineage>
</organism>
<dbReference type="EnsemblPlants" id="Zm00001eb235540_T001">
    <property type="protein sequence ID" value="Zm00001eb235540_P001"/>
    <property type="gene ID" value="Zm00001eb235540"/>
</dbReference>
<dbReference type="AlphaFoldDB" id="A0A804PFY5"/>
<protein>
    <submittedName>
        <fullName evidence="2">Uncharacterized protein</fullName>
    </submittedName>
</protein>
<dbReference type="InParanoid" id="A0A804PFY5"/>
<dbReference type="Gramene" id="Zm00001eb235540_T001">
    <property type="protein sequence ID" value="Zm00001eb235540_P001"/>
    <property type="gene ID" value="Zm00001eb235540"/>
</dbReference>
<reference evidence="2" key="3">
    <citation type="submission" date="2021-05" db="UniProtKB">
        <authorList>
            <consortium name="EnsemblPlants"/>
        </authorList>
    </citation>
    <scope>IDENTIFICATION</scope>
    <source>
        <strain evidence="2">cv. B73</strain>
    </source>
</reference>
<feature type="region of interest" description="Disordered" evidence="1">
    <location>
        <begin position="61"/>
        <end position="102"/>
    </location>
</feature>
<evidence type="ECO:0000313" key="2">
    <source>
        <dbReference type="EnsemblPlants" id="Zm00001eb235540_P001"/>
    </source>
</evidence>
<accession>A0A804PFY5</accession>
<evidence type="ECO:0000256" key="1">
    <source>
        <dbReference type="SAM" id="MobiDB-lite"/>
    </source>
</evidence>
<feature type="compositionally biased region" description="Basic and acidic residues" evidence="1">
    <location>
        <begin position="61"/>
        <end position="80"/>
    </location>
</feature>